<evidence type="ECO:0000313" key="2">
    <source>
        <dbReference type="Proteomes" id="UP001246690"/>
    </source>
</evidence>
<dbReference type="EMBL" id="CP133838">
    <property type="protein sequence ID" value="WMY73568.1"/>
    <property type="molecule type" value="Genomic_DNA"/>
</dbReference>
<dbReference type="InterPro" id="IPR016032">
    <property type="entry name" value="Sig_transdc_resp-reg_C-effctor"/>
</dbReference>
<keyword evidence="2" id="KW-1185">Reference proteome</keyword>
<organism evidence="1 2">
    <name type="scientific">Buttiauxella selenatireducens</name>
    <dbReference type="NCBI Taxonomy" id="3073902"/>
    <lineage>
        <taxon>Bacteria</taxon>
        <taxon>Pseudomonadati</taxon>
        <taxon>Pseudomonadota</taxon>
        <taxon>Gammaproteobacteria</taxon>
        <taxon>Enterobacterales</taxon>
        <taxon>Enterobacteriaceae</taxon>
        <taxon>Buttiauxella</taxon>
    </lineage>
</organism>
<evidence type="ECO:0000313" key="1">
    <source>
        <dbReference type="EMBL" id="WMY73568.1"/>
    </source>
</evidence>
<dbReference type="InterPro" id="IPR036388">
    <property type="entry name" value="WH-like_DNA-bd_sf"/>
</dbReference>
<dbReference type="Gene3D" id="1.10.10.10">
    <property type="entry name" value="Winged helix-like DNA-binding domain superfamily/Winged helix DNA-binding domain"/>
    <property type="match status" value="1"/>
</dbReference>
<accession>A0ABY9S993</accession>
<dbReference type="RefSeq" id="WP_309875981.1">
    <property type="nucleotide sequence ID" value="NZ_CP133838.1"/>
</dbReference>
<proteinExistence type="predicted"/>
<name>A0ABY9S993_9ENTR</name>
<gene>
    <name evidence="1" type="ORF">RHD99_19270</name>
</gene>
<protein>
    <submittedName>
        <fullName evidence="1">LuxR C-terminal-related transcriptional regulator</fullName>
    </submittedName>
</protein>
<dbReference type="Proteomes" id="UP001246690">
    <property type="component" value="Chromosome"/>
</dbReference>
<dbReference type="SUPFAM" id="SSF46894">
    <property type="entry name" value="C-terminal effector domain of the bipartite response regulators"/>
    <property type="match status" value="1"/>
</dbReference>
<sequence>MKIIINDSNLYLNEGIKNLLSQCYNNDIDFILNESEENLKKADVIFFRFNPGDENICHARYLKRNNSVLIGIADKAPSTSELPKCIKSTVFLTKNDTTVTLQKRLSLAVKNKEKNCNANKINENPCEGCSIKKITTTEFMILNLLYDMSIRQIAVELGIPYKTAFSRKYNMMLKFNLKNKIDLLMFIQKFSRKDNFLLSPNDNLYYLIKK</sequence>
<reference evidence="1 2" key="1">
    <citation type="submission" date="2023-09" db="EMBL/GenBank/DDBJ databases">
        <title>Buttiauxella selenatireducens sp. nov., isolated from the rhizosphere of Cardamine hupingshanesis.</title>
        <authorList>
            <person name="Zhang S."/>
            <person name="Xu Z."/>
            <person name="Wang H."/>
            <person name="Guo Y."/>
        </authorList>
    </citation>
    <scope>NUCLEOTIDE SEQUENCE [LARGE SCALE GENOMIC DNA]</scope>
    <source>
        <strain evidence="1 2">R73</strain>
    </source>
</reference>